<dbReference type="RefSeq" id="WP_378109972.1">
    <property type="nucleotide sequence ID" value="NZ_JBHSNC010000005.1"/>
</dbReference>
<gene>
    <name evidence="2" type="ORF">ACFPQ4_01190</name>
</gene>
<accession>A0ABW0QTD3</accession>
<name>A0ABW0QTD3_9BACL</name>
<keyword evidence="3" id="KW-1185">Reference proteome</keyword>
<dbReference type="EMBL" id="JBHSNC010000005">
    <property type="protein sequence ID" value="MFC5528075.1"/>
    <property type="molecule type" value="Genomic_DNA"/>
</dbReference>
<keyword evidence="1" id="KW-0812">Transmembrane</keyword>
<keyword evidence="1" id="KW-0472">Membrane</keyword>
<keyword evidence="1" id="KW-1133">Transmembrane helix</keyword>
<sequence length="65" mass="7421">MHFDWIWKAILIITVGSLLLRLTGRTSIGKLSFACAIYVYPYRLDREIHTHHRGRKVGAGRNGIA</sequence>
<evidence type="ECO:0000313" key="2">
    <source>
        <dbReference type="EMBL" id="MFC5528075.1"/>
    </source>
</evidence>
<proteinExistence type="predicted"/>
<reference evidence="3" key="1">
    <citation type="journal article" date="2019" name="Int. J. Syst. Evol. Microbiol.">
        <title>The Global Catalogue of Microorganisms (GCM) 10K type strain sequencing project: providing services to taxonomists for standard genome sequencing and annotation.</title>
        <authorList>
            <consortium name="The Broad Institute Genomics Platform"/>
            <consortium name="The Broad Institute Genome Sequencing Center for Infectious Disease"/>
            <person name="Wu L."/>
            <person name="Ma J."/>
        </authorList>
    </citation>
    <scope>NUCLEOTIDE SEQUENCE [LARGE SCALE GENOMIC DNA]</scope>
    <source>
        <strain evidence="3">CGMCC 1.18578</strain>
    </source>
</reference>
<feature type="transmembrane region" description="Helical" evidence="1">
    <location>
        <begin position="6"/>
        <end position="23"/>
    </location>
</feature>
<protein>
    <submittedName>
        <fullName evidence="2">Uncharacterized protein</fullName>
    </submittedName>
</protein>
<dbReference type="Proteomes" id="UP001596108">
    <property type="component" value="Unassembled WGS sequence"/>
</dbReference>
<organism evidence="2 3">
    <name type="scientific">Cohnella yongneupensis</name>
    <dbReference type="NCBI Taxonomy" id="425006"/>
    <lineage>
        <taxon>Bacteria</taxon>
        <taxon>Bacillati</taxon>
        <taxon>Bacillota</taxon>
        <taxon>Bacilli</taxon>
        <taxon>Bacillales</taxon>
        <taxon>Paenibacillaceae</taxon>
        <taxon>Cohnella</taxon>
    </lineage>
</organism>
<evidence type="ECO:0000256" key="1">
    <source>
        <dbReference type="SAM" id="Phobius"/>
    </source>
</evidence>
<evidence type="ECO:0000313" key="3">
    <source>
        <dbReference type="Proteomes" id="UP001596108"/>
    </source>
</evidence>
<comment type="caution">
    <text evidence="2">The sequence shown here is derived from an EMBL/GenBank/DDBJ whole genome shotgun (WGS) entry which is preliminary data.</text>
</comment>